<evidence type="ECO:0000313" key="3">
    <source>
        <dbReference type="Proteomes" id="UP000652013"/>
    </source>
</evidence>
<organism evidence="2 3">
    <name type="scientific">Spirilliplanes yamanashiensis</name>
    <dbReference type="NCBI Taxonomy" id="42233"/>
    <lineage>
        <taxon>Bacteria</taxon>
        <taxon>Bacillati</taxon>
        <taxon>Actinomycetota</taxon>
        <taxon>Actinomycetes</taxon>
        <taxon>Micromonosporales</taxon>
        <taxon>Micromonosporaceae</taxon>
        <taxon>Spirilliplanes</taxon>
    </lineage>
</organism>
<reference evidence="2" key="1">
    <citation type="submission" date="2021-01" db="EMBL/GenBank/DDBJ databases">
        <title>Whole genome shotgun sequence of Spirilliplanes yamanashiensis NBRC 15828.</title>
        <authorList>
            <person name="Komaki H."/>
            <person name="Tamura T."/>
        </authorList>
    </citation>
    <scope>NUCLEOTIDE SEQUENCE</scope>
    <source>
        <strain evidence="2">NBRC 15828</strain>
    </source>
</reference>
<dbReference type="AlphaFoldDB" id="A0A8J3YCX2"/>
<evidence type="ECO:0008006" key="4">
    <source>
        <dbReference type="Google" id="ProtNLM"/>
    </source>
</evidence>
<feature type="compositionally biased region" description="Low complexity" evidence="1">
    <location>
        <begin position="42"/>
        <end position="57"/>
    </location>
</feature>
<gene>
    <name evidence="2" type="ORF">Sya03_47920</name>
</gene>
<dbReference type="Proteomes" id="UP000652013">
    <property type="component" value="Unassembled WGS sequence"/>
</dbReference>
<comment type="caution">
    <text evidence="2">The sequence shown here is derived from an EMBL/GenBank/DDBJ whole genome shotgun (WGS) entry which is preliminary data.</text>
</comment>
<evidence type="ECO:0000313" key="2">
    <source>
        <dbReference type="EMBL" id="GIJ05440.1"/>
    </source>
</evidence>
<feature type="region of interest" description="Disordered" evidence="1">
    <location>
        <begin position="42"/>
        <end position="67"/>
    </location>
</feature>
<name>A0A8J3YCX2_9ACTN</name>
<proteinExistence type="predicted"/>
<accession>A0A8J3YCX2</accession>
<protein>
    <recommendedName>
        <fullName evidence="4">Secreted protein</fullName>
    </recommendedName>
</protein>
<dbReference type="InterPro" id="IPR029058">
    <property type="entry name" value="AB_hydrolase_fold"/>
</dbReference>
<keyword evidence="3" id="KW-1185">Reference proteome</keyword>
<evidence type="ECO:0000256" key="1">
    <source>
        <dbReference type="SAM" id="MobiDB-lite"/>
    </source>
</evidence>
<dbReference type="SUPFAM" id="SSF53474">
    <property type="entry name" value="alpha/beta-Hydrolases"/>
    <property type="match status" value="1"/>
</dbReference>
<dbReference type="EMBL" id="BOOY01000033">
    <property type="protein sequence ID" value="GIJ05440.1"/>
    <property type="molecule type" value="Genomic_DNA"/>
</dbReference>
<dbReference type="Gene3D" id="3.40.50.1820">
    <property type="entry name" value="alpha/beta hydrolase"/>
    <property type="match status" value="1"/>
</dbReference>
<sequence>MRDSPIQSPDIDGEDSVMRTRAILVPLLVTGLAAAGLAAPAQAEAPPQPPGVAAALPSGWQITDSPDGPRLVWTAAERVPMGDAAVEFWAGGKPLGRPLADRGHRTFTLDAAGLGMRELRSLEVRAAGRRLDAAAPQAAARRAALPPIDLPPPAQRHTVDPGQPGPYRTTTGEYTVTPVALPGFAQPVEMQGVVVAPRGAPGSRPLALFLHGRHYTCFEGDDPEKITGDWPCAPGAEPVPSHRGYLQAQRLLASQGYVTVSISANGINGQDYQAEDGGAQARSSLVRHHLARWADWAGAGRAGAPAAVRAAPPADLGRVFLVGHSRGGEGVNRAAMDSLTPPPAVPASPVQDGYRGPVRWSIRGTLLIGPTIFGHNPAPDVPSATILPGCDGDVSDLQGQQYVDATRGVSRGTALHSAIYLIGANHNFFNTEWTPGQSVAPSFDDFYSGDEPDPVCTPGHARARLTAAQQQTAGATYIAAAARLFVTDDDRVLPLFDGSGVRAPSADPARALTHALGGARTPFVTPAERTRVTGARLCDQVTTCLDREKDAQSPHFIPFGWFGAEPGRTAVALSWRAAGGRVTVAGRTADLSRDSSLALRVAVPPNSAETRFTVAVKDSRGRRATLGTVRLKGLPAGPYSAAVWGQELRVKLPAKSRADLRRITTLELVPQTRNGRAWLVDAHGRRAGTPPPRPVALPRVDIGDLTVDEGDSGTRTYRVPIRVTGSGTGAVRLFITTGDRITTRLAGVRPGQREIRVDVPVTGNTRYGGDRTHEVAAKAVRGTVVGDYTGGVYVREDDPMPTITVSPVANAVTEGGSLSWRFTLSQVADTEVWGVLVPRVPDLGPELSSVDVDPDWFSENAYEDPAPARPLSGTRLELLMLVPAGARSVDVAVPTVADTAAEPAEHVRLQLMTWPDFSSDPVPGPEFVGTVTDRR</sequence>